<dbReference type="GO" id="GO:0016020">
    <property type="term" value="C:membrane"/>
    <property type="evidence" value="ECO:0007669"/>
    <property type="project" value="UniProtKB-SubCell"/>
</dbReference>
<sequence length="120" mass="13580">MTYAGFLALFLLAPSALLALLLRRQLLCRRYWLTTALLACIVLLAMAPWDHAAVARGIWNWSSAQTWGLRLWLIPLEEYLFALLETLLTTLLLFALLLSRSRSAPRRRISEGQLANKKGA</sequence>
<proteinExistence type="predicted"/>
<keyword evidence="3 8" id="KW-0812">Transmembrane</keyword>
<evidence type="ECO:0000256" key="3">
    <source>
        <dbReference type="ARBA" id="ARBA00022692"/>
    </source>
</evidence>
<protein>
    <recommendedName>
        <fullName evidence="9">Lycopene cyclase domain-containing protein</fullName>
    </recommendedName>
</protein>
<dbReference type="AlphaFoldDB" id="A0A455T158"/>
<dbReference type="InterPro" id="IPR017825">
    <property type="entry name" value="Lycopene_cyclase_dom"/>
</dbReference>
<evidence type="ECO:0000256" key="8">
    <source>
        <dbReference type="SAM" id="Phobius"/>
    </source>
</evidence>
<comment type="subcellular location">
    <subcellularLocation>
        <location evidence="1">Membrane</location>
        <topology evidence="1">Multi-pass membrane protein</topology>
    </subcellularLocation>
</comment>
<name>A0A455T158_9CHLR</name>
<comment type="pathway">
    <text evidence="2">Carotenoid biosynthesis.</text>
</comment>
<evidence type="ECO:0000256" key="5">
    <source>
        <dbReference type="ARBA" id="ARBA00022989"/>
    </source>
</evidence>
<keyword evidence="7" id="KW-0413">Isomerase</keyword>
<evidence type="ECO:0000256" key="1">
    <source>
        <dbReference type="ARBA" id="ARBA00004141"/>
    </source>
</evidence>
<organism evidence="10">
    <name type="scientific">Thermogemmatispora argillosa</name>
    <dbReference type="NCBI Taxonomy" id="2045280"/>
    <lineage>
        <taxon>Bacteria</taxon>
        <taxon>Bacillati</taxon>
        <taxon>Chloroflexota</taxon>
        <taxon>Ktedonobacteria</taxon>
        <taxon>Thermogemmatisporales</taxon>
        <taxon>Thermogemmatisporaceae</taxon>
        <taxon>Thermogemmatispora</taxon>
    </lineage>
</organism>
<dbReference type="GO" id="GO:0016872">
    <property type="term" value="F:intramolecular lyase activity"/>
    <property type="evidence" value="ECO:0007669"/>
    <property type="project" value="InterPro"/>
</dbReference>
<reference evidence="10" key="1">
    <citation type="submission" date="2018-12" db="EMBL/GenBank/DDBJ databases">
        <title>Novel natural products biosynthetic potential of the class Ktedonobacteria.</title>
        <authorList>
            <person name="Zheng Y."/>
            <person name="Saitou A."/>
            <person name="Wang C.M."/>
            <person name="Toyoda A."/>
            <person name="Minakuchi Y."/>
            <person name="Sekiguchi Y."/>
            <person name="Ueda K."/>
            <person name="Takano H."/>
            <person name="Sakai Y."/>
            <person name="Yokota A."/>
            <person name="Yabe S."/>
        </authorList>
    </citation>
    <scope>NUCLEOTIDE SEQUENCE</scope>
    <source>
        <strain evidence="10">A3-2</strain>
    </source>
</reference>
<evidence type="ECO:0000256" key="7">
    <source>
        <dbReference type="ARBA" id="ARBA00023235"/>
    </source>
</evidence>
<evidence type="ECO:0000256" key="4">
    <source>
        <dbReference type="ARBA" id="ARBA00022746"/>
    </source>
</evidence>
<feature type="domain" description="Lycopene cyclase" evidence="9">
    <location>
        <begin position="6"/>
        <end position="92"/>
    </location>
</feature>
<dbReference type="GO" id="GO:0045436">
    <property type="term" value="F:lycopene beta cyclase activity"/>
    <property type="evidence" value="ECO:0007669"/>
    <property type="project" value="UniProtKB-ARBA"/>
</dbReference>
<feature type="transmembrane region" description="Helical" evidence="8">
    <location>
        <begin position="31"/>
        <end position="49"/>
    </location>
</feature>
<dbReference type="Pfam" id="PF18916">
    <property type="entry name" value="Lycopene_cyc"/>
    <property type="match status" value="1"/>
</dbReference>
<dbReference type="NCBIfam" id="TIGR03462">
    <property type="entry name" value="CarR_dom_SF"/>
    <property type="match status" value="1"/>
</dbReference>
<evidence type="ECO:0000256" key="6">
    <source>
        <dbReference type="ARBA" id="ARBA00023136"/>
    </source>
</evidence>
<keyword evidence="4" id="KW-0125">Carotenoid biosynthesis</keyword>
<keyword evidence="5 8" id="KW-1133">Transmembrane helix</keyword>
<dbReference type="GO" id="GO:0016117">
    <property type="term" value="P:carotenoid biosynthetic process"/>
    <property type="evidence" value="ECO:0007669"/>
    <property type="project" value="UniProtKB-KW"/>
</dbReference>
<evidence type="ECO:0000256" key="2">
    <source>
        <dbReference type="ARBA" id="ARBA00004829"/>
    </source>
</evidence>
<evidence type="ECO:0000259" key="9">
    <source>
        <dbReference type="Pfam" id="PF18916"/>
    </source>
</evidence>
<dbReference type="EMBL" id="AP019377">
    <property type="protein sequence ID" value="BBH93099.1"/>
    <property type="molecule type" value="Genomic_DNA"/>
</dbReference>
<feature type="transmembrane region" description="Helical" evidence="8">
    <location>
        <begin position="6"/>
        <end position="22"/>
    </location>
</feature>
<accession>A0A455T158</accession>
<evidence type="ECO:0000313" key="10">
    <source>
        <dbReference type="EMBL" id="BBH93099.1"/>
    </source>
</evidence>
<feature type="transmembrane region" description="Helical" evidence="8">
    <location>
        <begin position="79"/>
        <end position="98"/>
    </location>
</feature>
<keyword evidence="6 8" id="KW-0472">Membrane</keyword>
<gene>
    <name evidence="10" type="ORF">KTA_12980</name>
</gene>